<organism evidence="2 3">
    <name type="scientific">Senna tora</name>
    <dbReference type="NCBI Taxonomy" id="362788"/>
    <lineage>
        <taxon>Eukaryota</taxon>
        <taxon>Viridiplantae</taxon>
        <taxon>Streptophyta</taxon>
        <taxon>Embryophyta</taxon>
        <taxon>Tracheophyta</taxon>
        <taxon>Spermatophyta</taxon>
        <taxon>Magnoliopsida</taxon>
        <taxon>eudicotyledons</taxon>
        <taxon>Gunneridae</taxon>
        <taxon>Pentapetalae</taxon>
        <taxon>rosids</taxon>
        <taxon>fabids</taxon>
        <taxon>Fabales</taxon>
        <taxon>Fabaceae</taxon>
        <taxon>Caesalpinioideae</taxon>
        <taxon>Cassia clade</taxon>
        <taxon>Senna</taxon>
    </lineage>
</organism>
<proteinExistence type="predicted"/>
<sequence length="24" mass="2596">MSLPSQGALTTSPKFFMKNRGVPT</sequence>
<dbReference type="Proteomes" id="UP000634136">
    <property type="component" value="Unassembled WGS sequence"/>
</dbReference>
<dbReference type="AlphaFoldDB" id="A0A834SVZ9"/>
<evidence type="ECO:0000313" key="3">
    <source>
        <dbReference type="Proteomes" id="UP000634136"/>
    </source>
</evidence>
<keyword evidence="3" id="KW-1185">Reference proteome</keyword>
<accession>A0A834SVZ9</accession>
<gene>
    <name evidence="2" type="ORF">G2W53_035590</name>
</gene>
<feature type="compositionally biased region" description="Polar residues" evidence="1">
    <location>
        <begin position="1"/>
        <end position="13"/>
    </location>
</feature>
<dbReference type="EMBL" id="JAAIUW010000011">
    <property type="protein sequence ID" value="KAF7808847.1"/>
    <property type="molecule type" value="Genomic_DNA"/>
</dbReference>
<evidence type="ECO:0000313" key="2">
    <source>
        <dbReference type="EMBL" id="KAF7808847.1"/>
    </source>
</evidence>
<evidence type="ECO:0000256" key="1">
    <source>
        <dbReference type="SAM" id="MobiDB-lite"/>
    </source>
</evidence>
<name>A0A834SVZ9_9FABA</name>
<protein>
    <submittedName>
        <fullName evidence="2">Uncharacterized protein</fullName>
    </submittedName>
</protein>
<feature type="region of interest" description="Disordered" evidence="1">
    <location>
        <begin position="1"/>
        <end position="24"/>
    </location>
</feature>
<comment type="caution">
    <text evidence="2">The sequence shown here is derived from an EMBL/GenBank/DDBJ whole genome shotgun (WGS) entry which is preliminary data.</text>
</comment>
<reference evidence="2" key="1">
    <citation type="submission" date="2020-09" db="EMBL/GenBank/DDBJ databases">
        <title>Genome-Enabled Discovery of Anthraquinone Biosynthesis in Senna tora.</title>
        <authorList>
            <person name="Kang S.-H."/>
            <person name="Pandey R.P."/>
            <person name="Lee C.-M."/>
            <person name="Sim J.-S."/>
            <person name="Jeong J.-T."/>
            <person name="Choi B.-S."/>
            <person name="Jung M."/>
            <person name="Ginzburg D."/>
            <person name="Zhao K."/>
            <person name="Won S.Y."/>
            <person name="Oh T.-J."/>
            <person name="Yu Y."/>
            <person name="Kim N.-H."/>
            <person name="Lee O.R."/>
            <person name="Lee T.-H."/>
            <person name="Bashyal P."/>
            <person name="Kim T.-S."/>
            <person name="Lee W.-H."/>
            <person name="Kawkins C."/>
            <person name="Kim C.-K."/>
            <person name="Kim J.S."/>
            <person name="Ahn B.O."/>
            <person name="Rhee S.Y."/>
            <person name="Sohng J.K."/>
        </authorList>
    </citation>
    <scope>NUCLEOTIDE SEQUENCE</scope>
    <source>
        <tissue evidence="2">Leaf</tissue>
    </source>
</reference>